<name>U5EP69_9DIPT</name>
<protein>
    <submittedName>
        <fullName evidence="3">Putative mucin 96d</fullName>
    </submittedName>
</protein>
<feature type="non-terminal residue" evidence="3">
    <location>
        <position position="1"/>
    </location>
</feature>
<keyword evidence="2" id="KW-0472">Membrane</keyword>
<feature type="compositionally biased region" description="Low complexity" evidence="1">
    <location>
        <begin position="249"/>
        <end position="261"/>
    </location>
</feature>
<accession>U5EP69</accession>
<keyword evidence="2" id="KW-0812">Transmembrane</keyword>
<dbReference type="AlphaFoldDB" id="U5EP69"/>
<evidence type="ECO:0000256" key="1">
    <source>
        <dbReference type="SAM" id="MobiDB-lite"/>
    </source>
</evidence>
<feature type="region of interest" description="Disordered" evidence="1">
    <location>
        <begin position="200"/>
        <end position="222"/>
    </location>
</feature>
<evidence type="ECO:0000313" key="3">
    <source>
        <dbReference type="EMBL" id="JAB55013.1"/>
    </source>
</evidence>
<sequence>CAKYDFNNKTLINVQKCSNTWLQMFLTQSYSKSTNFKPFRNNSEYYLTNEYQGITCGELNEDFYMNRNTQIKMAYNFIYDSGASLEVRVLDLDKLKDNGEPATALRWKTETSSYGWALFNGTVNKIVENAQIQIQCQMNGKSYLAIEYLTITNTDFVKENCLDDFDMTTTTTATSTTIEPTTTTIKTTISSTTSVPTTSLSTSKITTTSSPTSTTSTTTKISTTTSTSTTTMSYTFSTVTEPTTNSEIKTTTSSYKPSTSPHTVDTSSMSTDLLEVTSSSISVQSTQSSDQTLSSTIPTTTIENYDSFTTTSPSNTIGEYLRTHQLWYLLTIILGMLFLFTMFITFYTTITRKSFITKPINRQQLSSTTKTLPR</sequence>
<dbReference type="EMBL" id="GANO01004858">
    <property type="protein sequence ID" value="JAB55013.1"/>
    <property type="molecule type" value="mRNA"/>
</dbReference>
<organism evidence="3">
    <name type="scientific">Corethrella appendiculata</name>
    <dbReference type="NCBI Taxonomy" id="1370023"/>
    <lineage>
        <taxon>Eukaryota</taxon>
        <taxon>Metazoa</taxon>
        <taxon>Ecdysozoa</taxon>
        <taxon>Arthropoda</taxon>
        <taxon>Hexapoda</taxon>
        <taxon>Insecta</taxon>
        <taxon>Pterygota</taxon>
        <taxon>Neoptera</taxon>
        <taxon>Endopterygota</taxon>
        <taxon>Diptera</taxon>
        <taxon>Nematocera</taxon>
        <taxon>Culicoidea</taxon>
        <taxon>Chaoboridae</taxon>
        <taxon>Corethrella</taxon>
    </lineage>
</organism>
<feature type="non-terminal residue" evidence="3">
    <location>
        <position position="374"/>
    </location>
</feature>
<keyword evidence="2" id="KW-1133">Transmembrane helix</keyword>
<proteinExistence type="evidence at transcript level"/>
<feature type="transmembrane region" description="Helical" evidence="2">
    <location>
        <begin position="326"/>
        <end position="350"/>
    </location>
</feature>
<reference evidence="3" key="1">
    <citation type="journal article" date="2014" name="Insect Biochem. Mol. Biol.">
        <title>An insight into the sialome of the frog biting fly, Corethrella appendiculata.</title>
        <authorList>
            <person name="Ribeiro J.M.C."/>
            <person name="Chagas A.C."/>
            <person name="Pham V.M."/>
            <person name="Lounibos L.P."/>
            <person name="Calvo E."/>
        </authorList>
    </citation>
    <scope>NUCLEOTIDE SEQUENCE</scope>
    <source>
        <tissue evidence="3">Salivary glands</tissue>
    </source>
</reference>
<evidence type="ECO:0000256" key="2">
    <source>
        <dbReference type="SAM" id="Phobius"/>
    </source>
</evidence>
<feature type="region of interest" description="Disordered" evidence="1">
    <location>
        <begin position="247"/>
        <end position="267"/>
    </location>
</feature>